<evidence type="ECO:0000313" key="2">
    <source>
        <dbReference type="Proteomes" id="UP001321473"/>
    </source>
</evidence>
<evidence type="ECO:0000313" key="1">
    <source>
        <dbReference type="EMBL" id="KAK8783420.1"/>
    </source>
</evidence>
<dbReference type="PANTHER" id="PTHR46461">
    <property type="entry name" value="KELCH DOMAIN-CONTAINING PROTEIN 3"/>
    <property type="match status" value="1"/>
</dbReference>
<proteinExistence type="predicted"/>
<accession>A0AAQ4F8B3</accession>
<evidence type="ECO:0008006" key="3">
    <source>
        <dbReference type="Google" id="ProtNLM"/>
    </source>
</evidence>
<gene>
    <name evidence="1" type="ORF">V5799_010217</name>
</gene>
<dbReference type="PANTHER" id="PTHR46461:SF1">
    <property type="entry name" value="KELCH DOMAIN-CONTAINING PROTEIN 3"/>
    <property type="match status" value="1"/>
</dbReference>
<name>A0AAQ4F8B3_AMBAM</name>
<dbReference type="Gene3D" id="2.120.10.80">
    <property type="entry name" value="Kelch-type beta propeller"/>
    <property type="match status" value="2"/>
</dbReference>
<sequence length="366" mass="41065">MWTVRLRGIPEDMNDLSVIIQGKVYSFNSFRDTHSSGSDGSSGYFNDVYTFDASSYRWDMLQTRSLHPDDEPIDISGRSVVAYGHCAYLWGGRHRSPAVRGLFRFDTQTMTWSRPSVTGAVPKADVYHSACVFGNLMYTFGGLHASVGYVRFLDLDTFEWHCVLTSGVAPTARCCHTASVIGTRMYIWGGCDYDSQSDIGNDSDLYYLEMTTASWVRPDVQGNAPEGRKSHAAFVYDGELYIFGGSRETPDAYFSDMHKYDPQTSCWAVVTPSGVGPSARRSPGSTILGERVFVFGGFGPPLYRMDEDHIEEDIDDLEELTDFYVLHLAPTLQHLCLLVVIDARLDVKKLPKFNKKKLKMWTSSQS</sequence>
<dbReference type="AlphaFoldDB" id="A0AAQ4F8B3"/>
<dbReference type="GO" id="GO:0003682">
    <property type="term" value="F:chromatin binding"/>
    <property type="evidence" value="ECO:0007669"/>
    <property type="project" value="InterPro"/>
</dbReference>
<comment type="caution">
    <text evidence="1">The sequence shown here is derived from an EMBL/GenBank/DDBJ whole genome shotgun (WGS) entry which is preliminary data.</text>
</comment>
<dbReference type="InterPro" id="IPR052637">
    <property type="entry name" value="KLHDC3-like"/>
</dbReference>
<dbReference type="SUPFAM" id="SSF117281">
    <property type="entry name" value="Kelch motif"/>
    <property type="match status" value="1"/>
</dbReference>
<dbReference type="Pfam" id="PF24681">
    <property type="entry name" value="Kelch_KLHDC2_KLHL20_DRC7"/>
    <property type="match status" value="1"/>
</dbReference>
<dbReference type="InterPro" id="IPR015915">
    <property type="entry name" value="Kelch-typ_b-propeller"/>
</dbReference>
<dbReference type="GO" id="GO:0005737">
    <property type="term" value="C:cytoplasm"/>
    <property type="evidence" value="ECO:0007669"/>
    <property type="project" value="TreeGrafter"/>
</dbReference>
<protein>
    <recommendedName>
        <fullName evidence="3">Kelch repeat protein</fullName>
    </recommendedName>
</protein>
<organism evidence="1 2">
    <name type="scientific">Amblyomma americanum</name>
    <name type="common">Lone star tick</name>
    <dbReference type="NCBI Taxonomy" id="6943"/>
    <lineage>
        <taxon>Eukaryota</taxon>
        <taxon>Metazoa</taxon>
        <taxon>Ecdysozoa</taxon>
        <taxon>Arthropoda</taxon>
        <taxon>Chelicerata</taxon>
        <taxon>Arachnida</taxon>
        <taxon>Acari</taxon>
        <taxon>Parasitiformes</taxon>
        <taxon>Ixodida</taxon>
        <taxon>Ixodoidea</taxon>
        <taxon>Ixodidae</taxon>
        <taxon>Amblyomminae</taxon>
        <taxon>Amblyomma</taxon>
    </lineage>
</organism>
<keyword evidence="2" id="KW-1185">Reference proteome</keyword>
<dbReference type="Proteomes" id="UP001321473">
    <property type="component" value="Unassembled WGS sequence"/>
</dbReference>
<reference evidence="1 2" key="1">
    <citation type="journal article" date="2023" name="Arcadia Sci">
        <title>De novo assembly of a long-read Amblyomma americanum tick genome.</title>
        <authorList>
            <person name="Chou S."/>
            <person name="Poskanzer K.E."/>
            <person name="Rollins M."/>
            <person name="Thuy-Boun P.S."/>
        </authorList>
    </citation>
    <scope>NUCLEOTIDE SEQUENCE [LARGE SCALE GENOMIC DNA]</scope>
    <source>
        <strain evidence="1">F_SG_1</strain>
        <tissue evidence="1">Salivary glands</tissue>
    </source>
</reference>
<dbReference type="EMBL" id="JARKHS020005568">
    <property type="protein sequence ID" value="KAK8783420.1"/>
    <property type="molecule type" value="Genomic_DNA"/>
</dbReference>